<keyword evidence="1" id="KW-0732">Signal</keyword>
<keyword evidence="3" id="KW-1185">Reference proteome</keyword>
<gene>
    <name evidence="2" type="ORF">APUU_70821S</name>
</gene>
<dbReference type="KEGG" id="apuu:APUU_70821S"/>
<proteinExistence type="predicted"/>
<dbReference type="AlphaFoldDB" id="A0A7R7XWZ2"/>
<feature type="signal peptide" evidence="1">
    <location>
        <begin position="1"/>
        <end position="17"/>
    </location>
</feature>
<evidence type="ECO:0000256" key="1">
    <source>
        <dbReference type="SAM" id="SignalP"/>
    </source>
</evidence>
<protein>
    <submittedName>
        <fullName evidence="2">Uncharacterized protein</fullName>
    </submittedName>
</protein>
<name>A0A7R7XWZ2_9EURO</name>
<organism evidence="2 3">
    <name type="scientific">Aspergillus puulaauensis</name>
    <dbReference type="NCBI Taxonomy" id="1220207"/>
    <lineage>
        <taxon>Eukaryota</taxon>
        <taxon>Fungi</taxon>
        <taxon>Dikarya</taxon>
        <taxon>Ascomycota</taxon>
        <taxon>Pezizomycotina</taxon>
        <taxon>Eurotiomycetes</taxon>
        <taxon>Eurotiomycetidae</taxon>
        <taxon>Eurotiales</taxon>
        <taxon>Aspergillaceae</taxon>
        <taxon>Aspergillus</taxon>
    </lineage>
</organism>
<dbReference type="GeneID" id="64979248"/>
<dbReference type="OrthoDB" id="4509278at2759"/>
<dbReference type="Proteomes" id="UP000654913">
    <property type="component" value="Chromosome 7"/>
</dbReference>
<accession>A0A7R7XWZ2</accession>
<feature type="chain" id="PRO_5031158539" evidence="1">
    <location>
        <begin position="18"/>
        <end position="196"/>
    </location>
</feature>
<dbReference type="RefSeq" id="XP_041561437.1">
    <property type="nucleotide sequence ID" value="XM_041695737.1"/>
</dbReference>
<reference evidence="2" key="1">
    <citation type="submission" date="2021-01" db="EMBL/GenBank/DDBJ databases">
        <authorList>
            <consortium name="Aspergillus puulaauensis MK2 genome sequencing consortium"/>
            <person name="Kazuki M."/>
            <person name="Futagami T."/>
        </authorList>
    </citation>
    <scope>NUCLEOTIDE SEQUENCE</scope>
    <source>
        <strain evidence="2">MK2</strain>
    </source>
</reference>
<sequence length="196" mass="19936">MKLTAIAPLLALPGTLSLAIRDHTAKITFTGAADAQFTQDFPQDGSVVEITNPLSISHISSNNPDIACTFNGIDHGATTVVGAATVDVGPPQTQIQGSCSVGSTPPSPPVESAPSGDQVMITFIGAANAQFSKEFGLDGAAVEIDDPLSISHIMSNTEGVKCTFNGVDNSLTVVEGAQTVDVGPPQTQISGSCVAE</sequence>
<evidence type="ECO:0000313" key="2">
    <source>
        <dbReference type="EMBL" id="BCS29251.1"/>
    </source>
</evidence>
<dbReference type="EMBL" id="AP024449">
    <property type="protein sequence ID" value="BCS29251.1"/>
    <property type="molecule type" value="Genomic_DNA"/>
</dbReference>
<evidence type="ECO:0000313" key="3">
    <source>
        <dbReference type="Proteomes" id="UP000654913"/>
    </source>
</evidence>
<reference evidence="2" key="2">
    <citation type="submission" date="2021-02" db="EMBL/GenBank/DDBJ databases">
        <title>Aspergillus puulaauensis MK2 genome sequence.</title>
        <authorList>
            <person name="Futagami T."/>
            <person name="Mori K."/>
            <person name="Kadooka C."/>
            <person name="Tanaka T."/>
        </authorList>
    </citation>
    <scope>NUCLEOTIDE SEQUENCE</scope>
    <source>
        <strain evidence="2">MK2</strain>
    </source>
</reference>